<dbReference type="AlphaFoldDB" id="A0A4Y7Q1C1"/>
<reference evidence="3 4" key="1">
    <citation type="submission" date="2018-06" db="EMBL/GenBank/DDBJ databases">
        <title>A transcriptomic atlas of mushroom development highlights an independent origin of complex multicellularity.</title>
        <authorList>
            <consortium name="DOE Joint Genome Institute"/>
            <person name="Krizsan K."/>
            <person name="Almasi E."/>
            <person name="Merenyi Z."/>
            <person name="Sahu N."/>
            <person name="Viragh M."/>
            <person name="Koszo T."/>
            <person name="Mondo S."/>
            <person name="Kiss B."/>
            <person name="Balint B."/>
            <person name="Kues U."/>
            <person name="Barry K."/>
            <person name="Hegedus J.C."/>
            <person name="Henrissat B."/>
            <person name="Johnson J."/>
            <person name="Lipzen A."/>
            <person name="Ohm R."/>
            <person name="Nagy I."/>
            <person name="Pangilinan J."/>
            <person name="Yan J."/>
            <person name="Xiong Y."/>
            <person name="Grigoriev I.V."/>
            <person name="Hibbett D.S."/>
            <person name="Nagy L.G."/>
        </authorList>
    </citation>
    <scope>NUCLEOTIDE SEQUENCE [LARGE SCALE GENOMIC DNA]</scope>
    <source>
        <strain evidence="3 4">SZMC22713</strain>
    </source>
</reference>
<organism evidence="3 4">
    <name type="scientific">Rickenella mellea</name>
    <dbReference type="NCBI Taxonomy" id="50990"/>
    <lineage>
        <taxon>Eukaryota</taxon>
        <taxon>Fungi</taxon>
        <taxon>Dikarya</taxon>
        <taxon>Basidiomycota</taxon>
        <taxon>Agaricomycotina</taxon>
        <taxon>Agaricomycetes</taxon>
        <taxon>Hymenochaetales</taxon>
        <taxon>Rickenellaceae</taxon>
        <taxon>Rickenella</taxon>
    </lineage>
</organism>
<feature type="transmembrane region" description="Helical" evidence="2">
    <location>
        <begin position="75"/>
        <end position="98"/>
    </location>
</feature>
<dbReference type="VEuPathDB" id="FungiDB:BD410DRAFT_840625"/>
<protein>
    <submittedName>
        <fullName evidence="3">Uncharacterized protein</fullName>
    </submittedName>
</protein>
<evidence type="ECO:0000256" key="1">
    <source>
        <dbReference type="SAM" id="MobiDB-lite"/>
    </source>
</evidence>
<feature type="transmembrane region" description="Helical" evidence="2">
    <location>
        <begin position="6"/>
        <end position="28"/>
    </location>
</feature>
<sequence>MTTIGGVDLVGVTIAASGTLLAYDYIFVTFDQEAGLTCMEPNVDIGQRLIGIGIIISEFILMMRTYALWGLKRSVFVGLTILAIVIYIPAIIITQIEVESFAYVGSSSGCQRTKPASKIIFLAFVLLAISETVLVLMTVVKVWNLKLRSNSRFLSTMYRDGLIYYLYLFGMTLINLIIPLTAPADFSHWLITPQRVLHSVLCTRVLLHIRAGNVDLDAVDPAIMTTLLDMSFDAAARTAGVATEFDCLGDVENLPNDFKESRPESSEEEGSFSTTTTTAGPLDGVMGGNGV</sequence>
<dbReference type="STRING" id="50990.A0A4Y7Q1C1"/>
<evidence type="ECO:0000313" key="4">
    <source>
        <dbReference type="Proteomes" id="UP000294933"/>
    </source>
</evidence>
<name>A0A4Y7Q1C1_9AGAM</name>
<feature type="transmembrane region" description="Helical" evidence="2">
    <location>
        <begin position="119"/>
        <end position="143"/>
    </location>
</feature>
<evidence type="ECO:0000256" key="2">
    <source>
        <dbReference type="SAM" id="Phobius"/>
    </source>
</evidence>
<keyword evidence="2" id="KW-0472">Membrane</keyword>
<feature type="transmembrane region" description="Helical" evidence="2">
    <location>
        <begin position="163"/>
        <end position="182"/>
    </location>
</feature>
<dbReference type="Proteomes" id="UP000294933">
    <property type="component" value="Unassembled WGS sequence"/>
</dbReference>
<feature type="region of interest" description="Disordered" evidence="1">
    <location>
        <begin position="254"/>
        <end position="291"/>
    </location>
</feature>
<feature type="transmembrane region" description="Helical" evidence="2">
    <location>
        <begin position="49"/>
        <end position="69"/>
    </location>
</feature>
<dbReference type="EMBL" id="ML170181">
    <property type="protein sequence ID" value="TDL21437.1"/>
    <property type="molecule type" value="Genomic_DNA"/>
</dbReference>
<keyword evidence="4" id="KW-1185">Reference proteome</keyword>
<evidence type="ECO:0000313" key="3">
    <source>
        <dbReference type="EMBL" id="TDL21437.1"/>
    </source>
</evidence>
<dbReference type="OrthoDB" id="3350812at2759"/>
<gene>
    <name evidence="3" type="ORF">BD410DRAFT_840625</name>
</gene>
<proteinExistence type="predicted"/>
<keyword evidence="2" id="KW-0812">Transmembrane</keyword>
<keyword evidence="2" id="KW-1133">Transmembrane helix</keyword>
<accession>A0A4Y7Q1C1</accession>